<dbReference type="EMBL" id="JARKIF010000007">
    <property type="protein sequence ID" value="KAJ7634396.1"/>
    <property type="molecule type" value="Genomic_DNA"/>
</dbReference>
<dbReference type="Proteomes" id="UP001221142">
    <property type="component" value="Unassembled WGS sequence"/>
</dbReference>
<keyword evidence="3" id="KW-1185">Reference proteome</keyword>
<feature type="region of interest" description="Disordered" evidence="1">
    <location>
        <begin position="466"/>
        <end position="497"/>
    </location>
</feature>
<reference evidence="2" key="1">
    <citation type="submission" date="2023-03" db="EMBL/GenBank/DDBJ databases">
        <title>Massive genome expansion in bonnet fungi (Mycena s.s.) driven by repeated elements and novel gene families across ecological guilds.</title>
        <authorList>
            <consortium name="Lawrence Berkeley National Laboratory"/>
            <person name="Harder C.B."/>
            <person name="Miyauchi S."/>
            <person name="Viragh M."/>
            <person name="Kuo A."/>
            <person name="Thoen E."/>
            <person name="Andreopoulos B."/>
            <person name="Lu D."/>
            <person name="Skrede I."/>
            <person name="Drula E."/>
            <person name="Henrissat B."/>
            <person name="Morin E."/>
            <person name="Kohler A."/>
            <person name="Barry K."/>
            <person name="LaButti K."/>
            <person name="Morin E."/>
            <person name="Salamov A."/>
            <person name="Lipzen A."/>
            <person name="Mereny Z."/>
            <person name="Hegedus B."/>
            <person name="Baldrian P."/>
            <person name="Stursova M."/>
            <person name="Weitz H."/>
            <person name="Taylor A."/>
            <person name="Grigoriev I.V."/>
            <person name="Nagy L.G."/>
            <person name="Martin F."/>
            <person name="Kauserud H."/>
        </authorList>
    </citation>
    <scope>NUCLEOTIDE SEQUENCE</scope>
    <source>
        <strain evidence="2">9284</strain>
    </source>
</reference>
<comment type="caution">
    <text evidence="2">The sequence shown here is derived from an EMBL/GenBank/DDBJ whole genome shotgun (WGS) entry which is preliminary data.</text>
</comment>
<evidence type="ECO:0000313" key="3">
    <source>
        <dbReference type="Proteomes" id="UP001221142"/>
    </source>
</evidence>
<proteinExistence type="predicted"/>
<feature type="region of interest" description="Disordered" evidence="1">
    <location>
        <begin position="34"/>
        <end position="55"/>
    </location>
</feature>
<feature type="compositionally biased region" description="Basic and acidic residues" evidence="1">
    <location>
        <begin position="466"/>
        <end position="478"/>
    </location>
</feature>
<organism evidence="2 3">
    <name type="scientific">Roridomyces roridus</name>
    <dbReference type="NCBI Taxonomy" id="1738132"/>
    <lineage>
        <taxon>Eukaryota</taxon>
        <taxon>Fungi</taxon>
        <taxon>Dikarya</taxon>
        <taxon>Basidiomycota</taxon>
        <taxon>Agaricomycotina</taxon>
        <taxon>Agaricomycetes</taxon>
        <taxon>Agaricomycetidae</taxon>
        <taxon>Agaricales</taxon>
        <taxon>Marasmiineae</taxon>
        <taxon>Mycenaceae</taxon>
        <taxon>Roridomyces</taxon>
    </lineage>
</organism>
<gene>
    <name evidence="2" type="ORF">FB45DRAFT_1141308</name>
</gene>
<dbReference type="AlphaFoldDB" id="A0AAD7BYH3"/>
<protein>
    <submittedName>
        <fullName evidence="2">Uncharacterized protein</fullName>
    </submittedName>
</protein>
<feature type="compositionally biased region" description="Basic and acidic residues" evidence="1">
    <location>
        <begin position="43"/>
        <end position="53"/>
    </location>
</feature>
<feature type="region of interest" description="Disordered" evidence="1">
    <location>
        <begin position="79"/>
        <end position="100"/>
    </location>
</feature>
<name>A0AAD7BYH3_9AGAR</name>
<evidence type="ECO:0000313" key="2">
    <source>
        <dbReference type="EMBL" id="KAJ7634396.1"/>
    </source>
</evidence>
<accession>A0AAD7BYH3</accession>
<evidence type="ECO:0000256" key="1">
    <source>
        <dbReference type="SAM" id="MobiDB-lite"/>
    </source>
</evidence>
<sequence length="497" mass="53078">MSVQRNGEGVHGIHPGLGVGYPGGYLYGPSGGECKSGVQSGSNERRGAGAEERRHRRWVGSPSRLVLEGEAGVARKATRMSGGGREDTWRSRHGGGVQCSANEGQVEEGRRWTRGGMVVLRLEGACRGEGVLQWKAEISGIALRSVNGRAACRASKMVVVSWQEELPNWTQPIRYLPGAEGEDVESAFRGILCAGWVAHQGLDSLGCLWGRVLSPVVNYCELAIENRVPDHRCRHFRTWTAQLMNPALLECSVVRSGGTSATSAATFEYRAIQRARRVKAGVQSDTTLAGVGGSPVGSRAIQKFVCQFIPSLGPVLRTGPYLSSSGLKRPKSASHSPCRTDVARSARKQKPCFFSLATSQLLALARPSLAHPAPSTRVLHSPTRLTLQWTVAVLGSCGSEPIDSLANTTASNGSRATPYCPSFATSILHGRALHPTRSVDTLRRHSLGALGMALRCSVGIQSGCKRQAEAGKDREPGNRDLGASVSGGSGGERWEER</sequence>